<dbReference type="InterPro" id="IPR003593">
    <property type="entry name" value="AAA+_ATPase"/>
</dbReference>
<evidence type="ECO:0000259" key="3">
    <source>
        <dbReference type="SMART" id="SM00382"/>
    </source>
</evidence>
<feature type="domain" description="AAA+ ATPase" evidence="3">
    <location>
        <begin position="584"/>
        <end position="732"/>
    </location>
</feature>
<gene>
    <name evidence="4" type="ORF">MGAL_10B013542</name>
</gene>
<feature type="non-terminal residue" evidence="4">
    <location>
        <position position="1214"/>
    </location>
</feature>
<dbReference type="GO" id="GO:0016887">
    <property type="term" value="F:ATP hydrolysis activity"/>
    <property type="evidence" value="ECO:0007669"/>
    <property type="project" value="InterPro"/>
</dbReference>
<feature type="compositionally biased region" description="Acidic residues" evidence="2">
    <location>
        <begin position="481"/>
        <end position="491"/>
    </location>
</feature>
<dbReference type="PANTHER" id="PTHR22605">
    <property type="entry name" value="RZ-TYPE DOMAIN-CONTAINING PROTEIN"/>
    <property type="match status" value="1"/>
</dbReference>
<dbReference type="GO" id="GO:0004842">
    <property type="term" value="F:ubiquitin-protein transferase activity"/>
    <property type="evidence" value="ECO:0007669"/>
    <property type="project" value="InterPro"/>
</dbReference>
<dbReference type="InterPro" id="IPR027417">
    <property type="entry name" value="P-loop_NTPase"/>
</dbReference>
<organism evidence="4 5">
    <name type="scientific">Mytilus galloprovincialis</name>
    <name type="common">Mediterranean mussel</name>
    <dbReference type="NCBI Taxonomy" id="29158"/>
    <lineage>
        <taxon>Eukaryota</taxon>
        <taxon>Metazoa</taxon>
        <taxon>Spiralia</taxon>
        <taxon>Lophotrochozoa</taxon>
        <taxon>Mollusca</taxon>
        <taxon>Bivalvia</taxon>
        <taxon>Autobranchia</taxon>
        <taxon>Pteriomorphia</taxon>
        <taxon>Mytilida</taxon>
        <taxon>Mytiloidea</taxon>
        <taxon>Mytilidae</taxon>
        <taxon>Mytilinae</taxon>
        <taxon>Mytilus</taxon>
    </lineage>
</organism>
<evidence type="ECO:0000313" key="4">
    <source>
        <dbReference type="EMBL" id="VDI80191.1"/>
    </source>
</evidence>
<dbReference type="PANTHER" id="PTHR22605:SF16">
    <property type="entry name" value="E3 UBIQUITIN-PROTEIN LIGASE RNF213"/>
    <property type="match status" value="1"/>
</dbReference>
<protein>
    <recommendedName>
        <fullName evidence="3">AAA+ ATPase domain-containing protein</fullName>
    </recommendedName>
</protein>
<dbReference type="InterPro" id="IPR031248">
    <property type="entry name" value="RNF213"/>
</dbReference>
<dbReference type="CDD" id="cd00009">
    <property type="entry name" value="AAA"/>
    <property type="match status" value="1"/>
</dbReference>
<name>A0A8B6HKT6_MYTGA</name>
<sequence length="1214" mass="139213">MPCLGCSTHCGIKDPSWSELSHFVSFLSRQLEDFESSAFCSVAAQEDLPGFSNFVLTCLIQMSRDFATRSLVVSEETPMQMLQRHEQKDIDVDVIQQYQMRRTWETSPHPYLFFNPDHHSMTFLGFNIERRSGNLIDHQTRTVLEQEIITPNLFDALERNSVNLAENFDSLQRGQKIEKLCQVMGLELVHDPDETYELTTDNVKKILAIYMRFRCDIPVIIMGETGCGKTRLVKFMCSLQQPPGVNVENMILMKVHGGTKPSDIVSKVRDAENIASRNTEKYPNMFTVLFFDEANTTEAIGVLKEMMCDKSLDGKPMKLNQSLKIIAACNPYRKHSDELIKRLEQAGLGYHVDASKTADTIGSVPMRRLVYRVQPLPQSMLPLVWDFGQLKADVEKMYIRQMVIRYIRNKELPSLPNLDEVLSDILTASQDFMRKQKDECSFVSLRDVERTLQVMSWFKQQSQTQNLLFRKMTQQRGKDDLDSDDDDEIQENEQHQQVDDVTRALILAIGVSYHACLKNRDEYRETVASYFKSPLTLKRGAVEIEEEILKCQSAFLDSVKLAPNIARNQALKENVFMMIVCIEMRIPMFLVGKPGSSKSLAKTIVADAMQGNAAQDELFKKYKQVQMISYQCSPLSVPEGIIGAFRQCAAFQMGKNLNRFVSVVVLDEVGLAEDSPRMPLKTLHPLLEDGCIDDEQPETHKKVAFIGISNWALDPAKMNRGILVQRDVPDITELIESAEGICCTNKDVLECIKPFIQPLAESYIDLFQVASGEMREFFGLRDFYSLIKMLFAFVSRSEKKPTWLQLQHCILRNFGGLENIKPVDIFCKKLIVDRYEQQREDDPDNSPSELINACLRGDNIQNSETRYLLLLTENYGALTILQQEMFTMKNAVVLFGSSFPSDQEYTQYYVEFGGERYVDLGLGTHRVKCRVHKQFRLIVVAEKQIVYDKFPIPLINRLEKHFLSLKTMLTPSHLQLTVKLQEWALQFCKDKVPMHLKQRKETKKVGDAFIGYHADACAAIIRHACQKKNCSEENIAELEKEILDFSKDVLLLCASPVAVLLRDDKTIFVKYFIDQHHDNIFDYLHFKIENQKEANLYVQITTHSKLLSHADVDMFCKSISSLQREHVLLMTLQSFDTEQQFSRKLRSFFRQGHTADLLLIVQCDSGDANENLLACARYNIQRELQQIPDKIANIHVVLLIQVPGIACRRFTGFQ</sequence>
<feature type="domain" description="AAA+ ATPase" evidence="3">
    <location>
        <begin position="215"/>
        <end position="359"/>
    </location>
</feature>
<dbReference type="EMBL" id="UYJE01010158">
    <property type="protein sequence ID" value="VDI80191.1"/>
    <property type="molecule type" value="Genomic_DNA"/>
</dbReference>
<feature type="coiled-coil region" evidence="1">
    <location>
        <begin position="1021"/>
        <end position="1048"/>
    </location>
</feature>
<comment type="caution">
    <text evidence="4">The sequence shown here is derived from an EMBL/GenBank/DDBJ whole genome shotgun (WGS) entry which is preliminary data.</text>
</comment>
<dbReference type="GO" id="GO:0005524">
    <property type="term" value="F:ATP binding"/>
    <property type="evidence" value="ECO:0007669"/>
    <property type="project" value="InterPro"/>
</dbReference>
<dbReference type="Proteomes" id="UP000596742">
    <property type="component" value="Unassembled WGS sequence"/>
</dbReference>
<evidence type="ECO:0000256" key="1">
    <source>
        <dbReference type="SAM" id="Coils"/>
    </source>
</evidence>
<reference evidence="4" key="1">
    <citation type="submission" date="2018-11" db="EMBL/GenBank/DDBJ databases">
        <authorList>
            <person name="Alioto T."/>
            <person name="Alioto T."/>
        </authorList>
    </citation>
    <scope>NUCLEOTIDE SEQUENCE</scope>
</reference>
<keyword evidence="1" id="KW-0175">Coiled coil</keyword>
<dbReference type="AlphaFoldDB" id="A0A8B6HKT6"/>
<dbReference type="Pfam" id="PF00004">
    <property type="entry name" value="AAA"/>
    <property type="match status" value="1"/>
</dbReference>
<dbReference type="SUPFAM" id="SSF52540">
    <property type="entry name" value="P-loop containing nucleoside triphosphate hydrolases"/>
    <property type="match status" value="2"/>
</dbReference>
<dbReference type="FunFam" id="3.40.50.300:FF:000491">
    <property type="entry name" value="E3 ubiquitin-protein ligase RNF213"/>
    <property type="match status" value="1"/>
</dbReference>
<dbReference type="SMART" id="SM00382">
    <property type="entry name" value="AAA"/>
    <property type="match status" value="2"/>
</dbReference>
<dbReference type="InterPro" id="IPR003959">
    <property type="entry name" value="ATPase_AAA_core"/>
</dbReference>
<proteinExistence type="predicted"/>
<evidence type="ECO:0000313" key="5">
    <source>
        <dbReference type="Proteomes" id="UP000596742"/>
    </source>
</evidence>
<dbReference type="Gene3D" id="3.40.50.300">
    <property type="entry name" value="P-loop containing nucleotide triphosphate hydrolases"/>
    <property type="match status" value="2"/>
</dbReference>
<accession>A0A8B6HKT6</accession>
<evidence type="ECO:0000256" key="2">
    <source>
        <dbReference type="SAM" id="MobiDB-lite"/>
    </source>
</evidence>
<keyword evidence="5" id="KW-1185">Reference proteome</keyword>
<feature type="region of interest" description="Disordered" evidence="2">
    <location>
        <begin position="477"/>
        <end position="496"/>
    </location>
</feature>
<dbReference type="OrthoDB" id="2423195at2759"/>